<dbReference type="RefSeq" id="WP_052244368.1">
    <property type="nucleotide sequence ID" value="NZ_JSUQ01000006.1"/>
</dbReference>
<proteinExistence type="predicted"/>
<comment type="caution">
    <text evidence="2">The sequence shown here is derived from an EMBL/GenBank/DDBJ whole genome shotgun (WGS) entry which is preliminary data.</text>
</comment>
<feature type="signal peptide" evidence="1">
    <location>
        <begin position="1"/>
        <end position="21"/>
    </location>
</feature>
<dbReference type="Proteomes" id="UP000030960">
    <property type="component" value="Unassembled WGS sequence"/>
</dbReference>
<feature type="chain" id="PRO_5002098689" evidence="1">
    <location>
        <begin position="22"/>
        <end position="237"/>
    </location>
</feature>
<dbReference type="OrthoDB" id="8399759at2"/>
<organism evidence="2 3">
    <name type="scientific">Mameliella alba</name>
    <dbReference type="NCBI Taxonomy" id="561184"/>
    <lineage>
        <taxon>Bacteria</taxon>
        <taxon>Pseudomonadati</taxon>
        <taxon>Pseudomonadota</taxon>
        <taxon>Alphaproteobacteria</taxon>
        <taxon>Rhodobacterales</taxon>
        <taxon>Roseobacteraceae</taxon>
        <taxon>Mameliella</taxon>
    </lineage>
</organism>
<evidence type="ECO:0000313" key="3">
    <source>
        <dbReference type="Proteomes" id="UP000030960"/>
    </source>
</evidence>
<keyword evidence="3" id="KW-1185">Reference proteome</keyword>
<protein>
    <submittedName>
        <fullName evidence="2">Uncharacterized protein</fullName>
    </submittedName>
</protein>
<dbReference type="STRING" id="561184.SAMN05216376_101247"/>
<sequence>MRKPVLGATALAIWAAGLAIAGPVTEFETEFRAVYADYRKALFMTNSGNRDGSAASLGAFGTGWAALTADHATNPPPQYADDPQWADMLRQVDALLASAGSQVAEGDLAEAHETLEGVREVFSRLHLRNGIQTFSDRMNAYHARMEHVLAIDPDSLTEADLPRMAGEAAVLSYLAGEVAGHPPAEAVENEEFSKLVSGYRASVQTLEDAAQAGDLEALRKALTGLKKPYSMLFLKFG</sequence>
<evidence type="ECO:0000256" key="1">
    <source>
        <dbReference type="SAM" id="SignalP"/>
    </source>
</evidence>
<name>A0A0B3RR80_9RHOB</name>
<reference evidence="2 3" key="1">
    <citation type="submission" date="2014-10" db="EMBL/GenBank/DDBJ databases">
        <title>Genome sequence of Ponticoccus sp. strain UMTAT08 isolated from clonal culture of toxic dinoflagellate Alexandrium tamiyavanichii.</title>
        <authorList>
            <person name="Gan H.Y."/>
            <person name="Muhd D.-D."/>
            <person name="Mohd Noor M.E."/>
            <person name="Yeong Y.S."/>
            <person name="Usup G."/>
        </authorList>
    </citation>
    <scope>NUCLEOTIDE SEQUENCE [LARGE SCALE GENOMIC DNA]</scope>
    <source>
        <strain evidence="2 3">UMTAT08</strain>
    </source>
</reference>
<gene>
    <name evidence="2" type="ORF">OA50_01608</name>
</gene>
<accession>A0A0B3RR80</accession>
<keyword evidence="1" id="KW-0732">Signal</keyword>
<dbReference type="AlphaFoldDB" id="A0A0B3RR80"/>
<dbReference type="EMBL" id="JSUQ01000006">
    <property type="protein sequence ID" value="KHQ53620.1"/>
    <property type="molecule type" value="Genomic_DNA"/>
</dbReference>
<evidence type="ECO:0000313" key="2">
    <source>
        <dbReference type="EMBL" id="KHQ53620.1"/>
    </source>
</evidence>